<feature type="transmembrane region" description="Helical" evidence="1">
    <location>
        <begin position="125"/>
        <end position="145"/>
    </location>
</feature>
<organism evidence="3 4">
    <name type="scientific">Phenylobacterium terrae</name>
    <dbReference type="NCBI Taxonomy" id="2665495"/>
    <lineage>
        <taxon>Bacteria</taxon>
        <taxon>Pseudomonadati</taxon>
        <taxon>Pseudomonadota</taxon>
        <taxon>Alphaproteobacteria</taxon>
        <taxon>Caulobacterales</taxon>
        <taxon>Caulobacteraceae</taxon>
        <taxon>Phenylobacterium</taxon>
    </lineage>
</organism>
<evidence type="ECO:0000313" key="4">
    <source>
        <dbReference type="Proteomes" id="UP001597237"/>
    </source>
</evidence>
<dbReference type="EMBL" id="JBHUEY010000001">
    <property type="protein sequence ID" value="MFD1784145.1"/>
    <property type="molecule type" value="Genomic_DNA"/>
</dbReference>
<name>A0ABW4N650_9CAUL</name>
<sequence length="297" mass="30846">MTETRAPDGRWQGLAVLIFGAVVIGFAPILVRLAETGPAAAGFWRLVFATPLLAALSFRPGAERTGGAPPRAAVLAGLMFALDLGFWHYGIALTSIANATVLTNLTPVVVTAFAWIFFRQAPRRLFVAAVALAVSGAWMMAAARGGTPGVNPPLGDALSLATTLWYALYMIAVAQARRYAGAVQVMLWSTLTGLPFLLAGALILREDFAPETWVGWAACVGLGVMHVAGQGSIAWALGRLPAATASVVVLIQPVIAAALGWLLFAEALGPWQALGAAIALAGIALAQWAGRPRAEAA</sequence>
<feature type="transmembrane region" description="Helical" evidence="1">
    <location>
        <begin position="157"/>
        <end position="173"/>
    </location>
</feature>
<feature type="domain" description="EamA" evidence="2">
    <location>
        <begin position="154"/>
        <end position="285"/>
    </location>
</feature>
<gene>
    <name evidence="3" type="ORF">ACFSC0_12120</name>
</gene>
<dbReference type="Gene3D" id="1.10.3730.20">
    <property type="match status" value="1"/>
</dbReference>
<dbReference type="SUPFAM" id="SSF103481">
    <property type="entry name" value="Multidrug resistance efflux transporter EmrE"/>
    <property type="match status" value="2"/>
</dbReference>
<feature type="transmembrane region" description="Helical" evidence="1">
    <location>
        <begin position="96"/>
        <end position="118"/>
    </location>
</feature>
<feature type="transmembrane region" description="Helical" evidence="1">
    <location>
        <begin position="185"/>
        <end position="203"/>
    </location>
</feature>
<feature type="transmembrane region" description="Helical" evidence="1">
    <location>
        <begin position="215"/>
        <end position="237"/>
    </location>
</feature>
<dbReference type="PANTHER" id="PTHR22911:SF76">
    <property type="entry name" value="EAMA DOMAIN-CONTAINING PROTEIN"/>
    <property type="match status" value="1"/>
</dbReference>
<keyword evidence="4" id="KW-1185">Reference proteome</keyword>
<keyword evidence="1" id="KW-0472">Membrane</keyword>
<dbReference type="InterPro" id="IPR037185">
    <property type="entry name" value="EmrE-like"/>
</dbReference>
<proteinExistence type="predicted"/>
<evidence type="ECO:0000256" key="1">
    <source>
        <dbReference type="SAM" id="Phobius"/>
    </source>
</evidence>
<feature type="domain" description="EamA" evidence="2">
    <location>
        <begin position="13"/>
        <end position="140"/>
    </location>
</feature>
<protein>
    <submittedName>
        <fullName evidence="3">DMT family transporter</fullName>
    </submittedName>
</protein>
<evidence type="ECO:0000259" key="2">
    <source>
        <dbReference type="Pfam" id="PF00892"/>
    </source>
</evidence>
<feature type="transmembrane region" description="Helical" evidence="1">
    <location>
        <begin position="270"/>
        <end position="290"/>
    </location>
</feature>
<reference evidence="4" key="1">
    <citation type="journal article" date="2019" name="Int. J. Syst. Evol. Microbiol.">
        <title>The Global Catalogue of Microorganisms (GCM) 10K type strain sequencing project: providing services to taxonomists for standard genome sequencing and annotation.</title>
        <authorList>
            <consortium name="The Broad Institute Genomics Platform"/>
            <consortium name="The Broad Institute Genome Sequencing Center for Infectious Disease"/>
            <person name="Wu L."/>
            <person name="Ma J."/>
        </authorList>
    </citation>
    <scope>NUCLEOTIDE SEQUENCE [LARGE SCALE GENOMIC DNA]</scope>
    <source>
        <strain evidence="4">DFY28</strain>
    </source>
</reference>
<dbReference type="PANTHER" id="PTHR22911">
    <property type="entry name" value="ACYL-MALONYL CONDENSING ENZYME-RELATED"/>
    <property type="match status" value="1"/>
</dbReference>
<dbReference type="Proteomes" id="UP001597237">
    <property type="component" value="Unassembled WGS sequence"/>
</dbReference>
<dbReference type="Pfam" id="PF00892">
    <property type="entry name" value="EamA"/>
    <property type="match status" value="2"/>
</dbReference>
<evidence type="ECO:0000313" key="3">
    <source>
        <dbReference type="EMBL" id="MFD1784145.1"/>
    </source>
</evidence>
<dbReference type="RefSeq" id="WP_377283902.1">
    <property type="nucleotide sequence ID" value="NZ_JBHRSI010000009.1"/>
</dbReference>
<feature type="transmembrane region" description="Helical" evidence="1">
    <location>
        <begin position="43"/>
        <end position="60"/>
    </location>
</feature>
<feature type="transmembrane region" description="Helical" evidence="1">
    <location>
        <begin position="244"/>
        <end position="264"/>
    </location>
</feature>
<comment type="caution">
    <text evidence="3">The sequence shown here is derived from an EMBL/GenBank/DDBJ whole genome shotgun (WGS) entry which is preliminary data.</text>
</comment>
<feature type="transmembrane region" description="Helical" evidence="1">
    <location>
        <begin position="12"/>
        <end position="31"/>
    </location>
</feature>
<keyword evidence="1" id="KW-1133">Transmembrane helix</keyword>
<feature type="transmembrane region" description="Helical" evidence="1">
    <location>
        <begin position="72"/>
        <end position="90"/>
    </location>
</feature>
<keyword evidence="1" id="KW-0812">Transmembrane</keyword>
<dbReference type="InterPro" id="IPR000620">
    <property type="entry name" value="EamA_dom"/>
</dbReference>
<accession>A0ABW4N650</accession>